<evidence type="ECO:0000313" key="2">
    <source>
        <dbReference type="WBParaSite" id="PS1159_v2.g12573.t1"/>
    </source>
</evidence>
<protein>
    <submittedName>
        <fullName evidence="2">Astacin domain-containing protein</fullName>
    </submittedName>
</protein>
<name>A0AC35F0H1_9BILA</name>
<accession>A0AC35F0H1</accession>
<organism evidence="1 2">
    <name type="scientific">Panagrolaimus sp. PS1159</name>
    <dbReference type="NCBI Taxonomy" id="55785"/>
    <lineage>
        <taxon>Eukaryota</taxon>
        <taxon>Metazoa</taxon>
        <taxon>Ecdysozoa</taxon>
        <taxon>Nematoda</taxon>
        <taxon>Chromadorea</taxon>
        <taxon>Rhabditida</taxon>
        <taxon>Tylenchina</taxon>
        <taxon>Panagrolaimomorpha</taxon>
        <taxon>Panagrolaimoidea</taxon>
        <taxon>Panagrolaimidae</taxon>
        <taxon>Panagrolaimus</taxon>
    </lineage>
</organism>
<dbReference type="Proteomes" id="UP000887580">
    <property type="component" value="Unplaced"/>
</dbReference>
<proteinExistence type="predicted"/>
<evidence type="ECO:0000313" key="1">
    <source>
        <dbReference type="Proteomes" id="UP000887580"/>
    </source>
</evidence>
<sequence>MKVNIVQGLFLLIIFFLIVSTIDGKKKCQKRASGSKTFEAFDNEGPEIQMDSSINVRNPIQDIYFWPNLIENELNIIKDAFHQIQRRTCLIFNVLDYKPWYHADRWESDKPYVIIRKSKKLTGYSDNNIEEINRRSILYLTDNALTYPSFNTSRGMVMNQIVRFMGLKEELYRPDAASYVRATNGENIPHRNPQFTNAQLQWPFDPESITVPFSANNKYELTRYCPARKTHDLGAGQRVGLLTRWDAVKINSMFCPMSIGYADPRMGPCVVERKTKKVITIF</sequence>
<dbReference type="WBParaSite" id="PS1159_v2.g12573.t1">
    <property type="protein sequence ID" value="PS1159_v2.g12573.t1"/>
    <property type="gene ID" value="PS1159_v2.g12573"/>
</dbReference>
<reference evidence="2" key="1">
    <citation type="submission" date="2022-11" db="UniProtKB">
        <authorList>
            <consortium name="WormBaseParasite"/>
        </authorList>
    </citation>
    <scope>IDENTIFICATION</scope>
</reference>